<evidence type="ECO:0000313" key="2">
    <source>
        <dbReference type="EMBL" id="CUR56396.1"/>
    </source>
</evidence>
<feature type="transmembrane region" description="Helical" evidence="1">
    <location>
        <begin position="171"/>
        <end position="190"/>
    </location>
</feature>
<feature type="transmembrane region" description="Helical" evidence="1">
    <location>
        <begin position="46"/>
        <end position="67"/>
    </location>
</feature>
<feature type="transmembrane region" description="Helical" evidence="1">
    <location>
        <begin position="120"/>
        <end position="151"/>
    </location>
</feature>
<protein>
    <submittedName>
        <fullName evidence="2">Uncharacterized protein</fullName>
    </submittedName>
</protein>
<reference evidence="2" key="1">
    <citation type="submission" date="2015-08" db="EMBL/GenBank/DDBJ databases">
        <authorList>
            <person name="Babu N.S."/>
            <person name="Beckwith C.J."/>
            <person name="Beseler K.G."/>
            <person name="Brison A."/>
            <person name="Carone J.V."/>
            <person name="Caskin T.P."/>
            <person name="Diamond M."/>
            <person name="Durham M.E."/>
            <person name="Foxe J.M."/>
            <person name="Go M."/>
            <person name="Henderson B.A."/>
            <person name="Jones I.B."/>
            <person name="McGettigan J.A."/>
            <person name="Micheletti S.J."/>
            <person name="Nasrallah M.E."/>
            <person name="Ortiz D."/>
            <person name="Piller C.R."/>
            <person name="Privatt S.R."/>
            <person name="Schneider S.L."/>
            <person name="Sharp S."/>
            <person name="Smith T.C."/>
            <person name="Stanton J.D."/>
            <person name="Ullery H.E."/>
            <person name="Wilson R.J."/>
            <person name="Serrano M.G."/>
            <person name="Buck G."/>
            <person name="Lee V."/>
            <person name="Wang Y."/>
            <person name="Carvalho R."/>
            <person name="Voegtly L."/>
            <person name="Shi R."/>
            <person name="Duckworth R."/>
            <person name="Johnson A."/>
            <person name="Loviza R."/>
            <person name="Walstead R."/>
            <person name="Shah Z."/>
            <person name="Kiflezghi M."/>
            <person name="Wade K."/>
            <person name="Ball S.L."/>
            <person name="Bradley K.W."/>
            <person name="Asai D.J."/>
            <person name="Bowman C.A."/>
            <person name="Russell D.A."/>
            <person name="Pope W.H."/>
            <person name="Jacobs-Sera D."/>
            <person name="Hendrix R.W."/>
            <person name="Hatfull G.F."/>
        </authorList>
    </citation>
    <scope>NUCLEOTIDE SEQUENCE</scope>
</reference>
<evidence type="ECO:0000256" key="1">
    <source>
        <dbReference type="SAM" id="Phobius"/>
    </source>
</evidence>
<feature type="transmembrane region" description="Helical" evidence="1">
    <location>
        <begin position="246"/>
        <end position="269"/>
    </location>
</feature>
<name>A0A2P2C328_9ZZZZ</name>
<keyword evidence="1" id="KW-0812">Transmembrane</keyword>
<sequence length="274" mass="29270">MSSPSNPAIPASGLGHALHIEGTAKTPFLRLVGVELRKTWDTRAGLWLLICTALLTAAVMVIQLAVVVAQDLDVSYNDFLTSTNFSIGLLLPVLGILLLASEWSQRTAMVTFSLEPRRPLVIAAKFVVGIGLAVAAVLLALVLATICNLLYGALSGATVEWDLGLANVGGFVLLQVIGMLTGFAFAALLLNSPAAIVLYMVYAFVLPGLFALGAALIGWFRDIQPWIDFNFAQTPLIDATMTGEDWAHFATSGVLWLVIPLAIGVWRVLRAEVK</sequence>
<feature type="transmembrane region" description="Helical" evidence="1">
    <location>
        <begin position="197"/>
        <end position="220"/>
    </location>
</feature>
<organism evidence="2">
    <name type="scientific">metagenome</name>
    <dbReference type="NCBI Taxonomy" id="256318"/>
    <lineage>
        <taxon>unclassified sequences</taxon>
        <taxon>metagenomes</taxon>
    </lineage>
</organism>
<feature type="transmembrane region" description="Helical" evidence="1">
    <location>
        <begin position="79"/>
        <end position="100"/>
    </location>
</feature>
<keyword evidence="1" id="KW-0472">Membrane</keyword>
<gene>
    <name evidence="2" type="ORF">NOCA2340018</name>
</gene>
<dbReference type="EMBL" id="CZKA01000028">
    <property type="protein sequence ID" value="CUR56396.1"/>
    <property type="molecule type" value="Genomic_DNA"/>
</dbReference>
<proteinExistence type="predicted"/>
<keyword evidence="1" id="KW-1133">Transmembrane helix</keyword>
<accession>A0A2P2C328</accession>
<dbReference type="AlphaFoldDB" id="A0A2P2C328"/>